<gene>
    <name evidence="2" type="ORF">THAOC_18397</name>
</gene>
<reference evidence="2 3" key="1">
    <citation type="journal article" date="2012" name="Genome Biol.">
        <title>Genome and low-iron response of an oceanic diatom adapted to chronic iron limitation.</title>
        <authorList>
            <person name="Lommer M."/>
            <person name="Specht M."/>
            <person name="Roy A.S."/>
            <person name="Kraemer L."/>
            <person name="Andreson R."/>
            <person name="Gutowska M.A."/>
            <person name="Wolf J."/>
            <person name="Bergner S.V."/>
            <person name="Schilhabel M.B."/>
            <person name="Klostermeier U.C."/>
            <person name="Beiko R.G."/>
            <person name="Rosenstiel P."/>
            <person name="Hippler M."/>
            <person name="Laroche J."/>
        </authorList>
    </citation>
    <scope>NUCLEOTIDE SEQUENCE [LARGE SCALE GENOMIC DNA]</scope>
    <source>
        <strain evidence="2 3">CCMP1005</strain>
    </source>
</reference>
<dbReference type="Proteomes" id="UP000266841">
    <property type="component" value="Unassembled WGS sequence"/>
</dbReference>
<keyword evidence="1" id="KW-0732">Signal</keyword>
<feature type="signal peptide" evidence="1">
    <location>
        <begin position="1"/>
        <end position="24"/>
    </location>
</feature>
<evidence type="ECO:0000313" key="3">
    <source>
        <dbReference type="Proteomes" id="UP000266841"/>
    </source>
</evidence>
<evidence type="ECO:0000313" key="2">
    <source>
        <dbReference type="EMBL" id="EJK61160.1"/>
    </source>
</evidence>
<proteinExistence type="predicted"/>
<organism evidence="2 3">
    <name type="scientific">Thalassiosira oceanica</name>
    <name type="common">Marine diatom</name>
    <dbReference type="NCBI Taxonomy" id="159749"/>
    <lineage>
        <taxon>Eukaryota</taxon>
        <taxon>Sar</taxon>
        <taxon>Stramenopiles</taxon>
        <taxon>Ochrophyta</taxon>
        <taxon>Bacillariophyta</taxon>
        <taxon>Coscinodiscophyceae</taxon>
        <taxon>Thalassiosirophycidae</taxon>
        <taxon>Thalassiosirales</taxon>
        <taxon>Thalassiosiraceae</taxon>
        <taxon>Thalassiosira</taxon>
    </lineage>
</organism>
<comment type="caution">
    <text evidence="2">The sequence shown here is derived from an EMBL/GenBank/DDBJ whole genome shotgun (WGS) entry which is preliminary data.</text>
</comment>
<accession>K0S7C2</accession>
<evidence type="ECO:0008006" key="4">
    <source>
        <dbReference type="Google" id="ProtNLM"/>
    </source>
</evidence>
<feature type="chain" id="PRO_5003839748" description="Secreted protein" evidence="1">
    <location>
        <begin position="25"/>
        <end position="106"/>
    </location>
</feature>
<name>K0S7C2_THAOC</name>
<dbReference type="EMBL" id="AGNL01020346">
    <property type="protein sequence ID" value="EJK61160.1"/>
    <property type="molecule type" value="Genomic_DNA"/>
</dbReference>
<keyword evidence="3" id="KW-1185">Reference proteome</keyword>
<protein>
    <recommendedName>
        <fullName evidence="4">Secreted protein</fullName>
    </recommendedName>
</protein>
<dbReference type="AlphaFoldDB" id="K0S7C2"/>
<sequence>MGSTTFALILLSLISCNRNTFTAAGGLDEGERLGEYYKRGHTWPPKDEEFVPPSDGWRRIMRRRLAQVRRIEDSGDMYNGWVATVHCALTARNFTEYGWAVTRAPQ</sequence>
<feature type="non-terminal residue" evidence="2">
    <location>
        <position position="106"/>
    </location>
</feature>
<evidence type="ECO:0000256" key="1">
    <source>
        <dbReference type="SAM" id="SignalP"/>
    </source>
</evidence>